<dbReference type="EMBL" id="GECZ01001538">
    <property type="protein sequence ID" value="JAS68231.1"/>
    <property type="molecule type" value="Transcribed_RNA"/>
</dbReference>
<gene>
    <name evidence="1" type="ORF">g.47018</name>
</gene>
<proteinExistence type="predicted"/>
<name>A0A1B6H0Q4_9HEMI</name>
<evidence type="ECO:0000313" key="1">
    <source>
        <dbReference type="EMBL" id="JAS68231.1"/>
    </source>
</evidence>
<feature type="non-terminal residue" evidence="1">
    <location>
        <position position="1"/>
    </location>
</feature>
<reference evidence="1" key="1">
    <citation type="submission" date="2015-11" db="EMBL/GenBank/DDBJ databases">
        <title>De novo transcriptome assembly of four potential Pierce s Disease insect vectors from Arizona vineyards.</title>
        <authorList>
            <person name="Tassone E.E."/>
        </authorList>
    </citation>
    <scope>NUCLEOTIDE SEQUENCE</scope>
</reference>
<organism evidence="1">
    <name type="scientific">Cuerna arida</name>
    <dbReference type="NCBI Taxonomy" id="1464854"/>
    <lineage>
        <taxon>Eukaryota</taxon>
        <taxon>Metazoa</taxon>
        <taxon>Ecdysozoa</taxon>
        <taxon>Arthropoda</taxon>
        <taxon>Hexapoda</taxon>
        <taxon>Insecta</taxon>
        <taxon>Pterygota</taxon>
        <taxon>Neoptera</taxon>
        <taxon>Paraneoptera</taxon>
        <taxon>Hemiptera</taxon>
        <taxon>Auchenorrhyncha</taxon>
        <taxon>Membracoidea</taxon>
        <taxon>Cicadellidae</taxon>
        <taxon>Cicadellinae</taxon>
        <taxon>Proconiini</taxon>
        <taxon>Cuerna</taxon>
    </lineage>
</organism>
<feature type="non-terminal residue" evidence="1">
    <location>
        <position position="99"/>
    </location>
</feature>
<accession>A0A1B6H0Q4</accession>
<protein>
    <submittedName>
        <fullName evidence="1">Uncharacterized protein</fullName>
    </submittedName>
</protein>
<sequence length="99" mass="11001">IQTAKNALDLLPHGNPKDFVLVSKNPGQLLIWITTVPETGKDEQMDCDNESISITDENEPMDCDNESIISITDETEPMDCDNESIISITDETEPMDCDN</sequence>
<dbReference type="AlphaFoldDB" id="A0A1B6H0Q4"/>